<accession>A0A0A9FU66</accession>
<dbReference type="AlphaFoldDB" id="A0A0A9FU66"/>
<sequence>MTDPAPPPPLPRCDHARITGPVCVIRSVSWFI</sequence>
<dbReference type="EMBL" id="GBRH01183117">
    <property type="protein sequence ID" value="JAE14779.1"/>
    <property type="molecule type" value="Transcribed_RNA"/>
</dbReference>
<name>A0A0A9FU66_ARUDO</name>
<reference evidence="1" key="1">
    <citation type="submission" date="2014-09" db="EMBL/GenBank/DDBJ databases">
        <authorList>
            <person name="Magalhaes I.L.F."/>
            <person name="Oliveira U."/>
            <person name="Santos F.R."/>
            <person name="Vidigal T.H.D.A."/>
            <person name="Brescovit A.D."/>
            <person name="Santos A.J."/>
        </authorList>
    </citation>
    <scope>NUCLEOTIDE SEQUENCE</scope>
    <source>
        <tissue evidence="1">Shoot tissue taken approximately 20 cm above the soil surface</tissue>
    </source>
</reference>
<protein>
    <submittedName>
        <fullName evidence="1">Uncharacterized protein</fullName>
    </submittedName>
</protein>
<proteinExistence type="predicted"/>
<organism evidence="1">
    <name type="scientific">Arundo donax</name>
    <name type="common">Giant reed</name>
    <name type="synonym">Donax arundinaceus</name>
    <dbReference type="NCBI Taxonomy" id="35708"/>
    <lineage>
        <taxon>Eukaryota</taxon>
        <taxon>Viridiplantae</taxon>
        <taxon>Streptophyta</taxon>
        <taxon>Embryophyta</taxon>
        <taxon>Tracheophyta</taxon>
        <taxon>Spermatophyta</taxon>
        <taxon>Magnoliopsida</taxon>
        <taxon>Liliopsida</taxon>
        <taxon>Poales</taxon>
        <taxon>Poaceae</taxon>
        <taxon>PACMAD clade</taxon>
        <taxon>Arundinoideae</taxon>
        <taxon>Arundineae</taxon>
        <taxon>Arundo</taxon>
    </lineage>
</organism>
<evidence type="ECO:0000313" key="1">
    <source>
        <dbReference type="EMBL" id="JAE14779.1"/>
    </source>
</evidence>
<reference evidence="1" key="2">
    <citation type="journal article" date="2015" name="Data Brief">
        <title>Shoot transcriptome of the giant reed, Arundo donax.</title>
        <authorList>
            <person name="Barrero R.A."/>
            <person name="Guerrero F.D."/>
            <person name="Moolhuijzen P."/>
            <person name="Goolsby J.A."/>
            <person name="Tidwell J."/>
            <person name="Bellgard S.E."/>
            <person name="Bellgard M.I."/>
        </authorList>
    </citation>
    <scope>NUCLEOTIDE SEQUENCE</scope>
    <source>
        <tissue evidence="1">Shoot tissue taken approximately 20 cm above the soil surface</tissue>
    </source>
</reference>